<dbReference type="AlphaFoldDB" id="A0A2R4W179"/>
<evidence type="ECO:0000256" key="4">
    <source>
        <dbReference type="RuleBase" id="RU000639"/>
    </source>
</evidence>
<keyword evidence="3 4" id="KW-0346">Stress response</keyword>
<dbReference type="SUPFAM" id="SSF51064">
    <property type="entry name" value="Head domain of nucleotide exchange factor GrpE"/>
    <property type="match status" value="1"/>
</dbReference>
<evidence type="ECO:0000256" key="3">
    <source>
        <dbReference type="HAMAP-Rule" id="MF_01151"/>
    </source>
</evidence>
<evidence type="ECO:0000313" key="9">
    <source>
        <dbReference type="Proteomes" id="UP000244792"/>
    </source>
</evidence>
<dbReference type="GO" id="GO:0051082">
    <property type="term" value="F:unfolded protein binding"/>
    <property type="evidence" value="ECO:0007669"/>
    <property type="project" value="TreeGrafter"/>
</dbReference>
<dbReference type="InterPro" id="IPR000740">
    <property type="entry name" value="GrpE"/>
</dbReference>
<protein>
    <recommendedName>
        <fullName evidence="3 4">Protein GrpE</fullName>
    </recommendedName>
    <alternativeName>
        <fullName evidence="3">HSP-70 cofactor</fullName>
    </alternativeName>
</protein>
<organism evidence="8 9">
    <name type="scientific">Thermodesulfobium acidiphilum</name>
    <dbReference type="NCBI Taxonomy" id="1794699"/>
    <lineage>
        <taxon>Bacteria</taxon>
        <taxon>Pseudomonadati</taxon>
        <taxon>Thermodesulfobiota</taxon>
        <taxon>Thermodesulfobiia</taxon>
        <taxon>Thermodesulfobiales</taxon>
        <taxon>Thermodesulfobiaceae</taxon>
        <taxon>Thermodesulfobium</taxon>
    </lineage>
</organism>
<dbReference type="PROSITE" id="PS01071">
    <property type="entry name" value="GRPE"/>
    <property type="match status" value="1"/>
</dbReference>
<evidence type="ECO:0000256" key="1">
    <source>
        <dbReference type="ARBA" id="ARBA00009054"/>
    </source>
</evidence>
<dbReference type="SUPFAM" id="SSF58014">
    <property type="entry name" value="Coiled-coil domain of nucleotide exchange factor GrpE"/>
    <property type="match status" value="1"/>
</dbReference>
<keyword evidence="2 3" id="KW-0143">Chaperone</keyword>
<dbReference type="GO" id="GO:0042803">
    <property type="term" value="F:protein homodimerization activity"/>
    <property type="evidence" value="ECO:0007669"/>
    <property type="project" value="InterPro"/>
</dbReference>
<keyword evidence="9" id="KW-1185">Reference proteome</keyword>
<dbReference type="KEGG" id="taci:TDSAC_1079"/>
<dbReference type="GO" id="GO:0000774">
    <property type="term" value="F:adenyl-nucleotide exchange factor activity"/>
    <property type="evidence" value="ECO:0007669"/>
    <property type="project" value="InterPro"/>
</dbReference>
<evidence type="ECO:0000256" key="7">
    <source>
        <dbReference type="SAM" id="MobiDB-lite"/>
    </source>
</evidence>
<comment type="subunit">
    <text evidence="3">Homodimer.</text>
</comment>
<dbReference type="Proteomes" id="UP000244792">
    <property type="component" value="Chromosome"/>
</dbReference>
<name>A0A2R4W179_THEAF</name>
<dbReference type="OrthoDB" id="9812586at2"/>
<dbReference type="GO" id="GO:0051087">
    <property type="term" value="F:protein-folding chaperone binding"/>
    <property type="evidence" value="ECO:0007669"/>
    <property type="project" value="InterPro"/>
</dbReference>
<evidence type="ECO:0000256" key="2">
    <source>
        <dbReference type="ARBA" id="ARBA00023186"/>
    </source>
</evidence>
<dbReference type="CDD" id="cd00446">
    <property type="entry name" value="GrpE"/>
    <property type="match status" value="1"/>
</dbReference>
<keyword evidence="3" id="KW-0963">Cytoplasm</keyword>
<dbReference type="InterPro" id="IPR013805">
    <property type="entry name" value="GrpE_CC"/>
</dbReference>
<dbReference type="Gene3D" id="3.90.20.20">
    <property type="match status" value="1"/>
</dbReference>
<dbReference type="EMBL" id="CP020921">
    <property type="protein sequence ID" value="AWB10428.1"/>
    <property type="molecule type" value="Genomic_DNA"/>
</dbReference>
<comment type="function">
    <text evidence="3 4">Participates actively in the response to hyperosmotic and heat shock by preventing the aggregation of stress-denatured proteins, in association with DnaK and GrpE. It is the nucleotide exchange factor for DnaK and may function as a thermosensor. Unfolded proteins bind initially to DnaJ; upon interaction with the DnaJ-bound protein, DnaK hydrolyzes its bound ATP, resulting in the formation of a stable complex. GrpE releases ADP from DnaK; ATP binding to DnaK triggers the release of the substrate protein, thus completing the reaction cycle. Several rounds of ATP-dependent interactions between DnaJ, DnaK and GrpE are required for fully efficient folding.</text>
</comment>
<dbReference type="GO" id="GO:0006457">
    <property type="term" value="P:protein folding"/>
    <property type="evidence" value="ECO:0007669"/>
    <property type="project" value="InterPro"/>
</dbReference>
<feature type="coiled-coil region" evidence="6">
    <location>
        <begin position="30"/>
        <end position="64"/>
    </location>
</feature>
<dbReference type="Pfam" id="PF01025">
    <property type="entry name" value="GrpE"/>
    <property type="match status" value="1"/>
</dbReference>
<reference evidence="8 9" key="1">
    <citation type="submission" date="2017-04" db="EMBL/GenBank/DDBJ databases">
        <title>Genomic insights into metabolism of Thermodesulfobium acidiphilum.</title>
        <authorList>
            <person name="Toshchakov S.V."/>
            <person name="Frolov E.N."/>
            <person name="Kublanov I.V."/>
            <person name="Samarov N.I."/>
            <person name="Novikov A."/>
            <person name="Lebedinsky A.V."/>
            <person name="Bonch-Osmolovskaya E.A."/>
            <person name="Chernyh N.A."/>
        </authorList>
    </citation>
    <scope>NUCLEOTIDE SEQUENCE [LARGE SCALE GENOMIC DNA]</scope>
    <source>
        <strain evidence="8 9">3127-1</strain>
    </source>
</reference>
<dbReference type="PANTHER" id="PTHR21237:SF40">
    <property type="entry name" value="CELL CYCLE AND APOPTOSIS REGULATOR PROTEIN 2"/>
    <property type="match status" value="1"/>
</dbReference>
<keyword evidence="6" id="KW-0175">Coiled coil</keyword>
<evidence type="ECO:0000256" key="6">
    <source>
        <dbReference type="SAM" id="Coils"/>
    </source>
</evidence>
<accession>A0A2R4W179</accession>
<dbReference type="PANTHER" id="PTHR21237">
    <property type="entry name" value="GRPE PROTEIN"/>
    <property type="match status" value="1"/>
</dbReference>
<proteinExistence type="inferred from homology"/>
<evidence type="ECO:0000256" key="5">
    <source>
        <dbReference type="RuleBase" id="RU004478"/>
    </source>
</evidence>
<comment type="similarity">
    <text evidence="1 3 5">Belongs to the GrpE family.</text>
</comment>
<dbReference type="HAMAP" id="MF_01151">
    <property type="entry name" value="GrpE"/>
    <property type="match status" value="1"/>
</dbReference>
<gene>
    <name evidence="3" type="primary">grpE</name>
    <name evidence="8" type="ORF">TDSAC_1079</name>
</gene>
<dbReference type="InterPro" id="IPR009012">
    <property type="entry name" value="GrpE_head"/>
</dbReference>
<sequence length="190" mass="22064">MSEIKIENTNGENGENKEGEEIKDYVETPVEDKDALIKKLQEEINDLQNKYLRSLADYDNLRKRTQREIEFRTNEIRRNFLAKILPNVDQLERALSYSDSENFKKGIEMVYKNLYEALKSENITKINAEPGTIFNPLYHEVVFTEESDEPEGTILQELSAGYIYNNEVLIPSKVKVSRPPKKEGETLDEV</sequence>
<comment type="subcellular location">
    <subcellularLocation>
        <location evidence="3">Cytoplasm</location>
    </subcellularLocation>
</comment>
<dbReference type="PRINTS" id="PR00773">
    <property type="entry name" value="GRPEPROTEIN"/>
</dbReference>
<dbReference type="GO" id="GO:0005737">
    <property type="term" value="C:cytoplasm"/>
    <property type="evidence" value="ECO:0007669"/>
    <property type="project" value="UniProtKB-SubCell"/>
</dbReference>
<dbReference type="Gene3D" id="2.30.22.10">
    <property type="entry name" value="Head domain of nucleotide exchange factor GrpE"/>
    <property type="match status" value="1"/>
</dbReference>
<evidence type="ECO:0000313" key="8">
    <source>
        <dbReference type="EMBL" id="AWB10428.1"/>
    </source>
</evidence>
<feature type="region of interest" description="Disordered" evidence="7">
    <location>
        <begin position="1"/>
        <end position="22"/>
    </location>
</feature>
<dbReference type="RefSeq" id="WP_108309227.1">
    <property type="nucleotide sequence ID" value="NZ_CP020921.1"/>
</dbReference>